<evidence type="ECO:0000313" key="1">
    <source>
        <dbReference type="EMBL" id="KKN21770.1"/>
    </source>
</evidence>
<accession>A0A0F9NQK6</accession>
<dbReference type="InterPro" id="IPR029052">
    <property type="entry name" value="Metallo-depent_PP-like"/>
</dbReference>
<sequence length="287" mass="33050">MTFKVQTKGPNSHVIAFDAPDKDWDQWVMLRGDVHHDSALCLRDLELKHLEMAKKRNAPIIDVGDLFDVMQGKFDPRKDYKDLRPEYLATNYLDSVLDEAEEFYKPYAENFALIAMGNHETELERRQGTNLTQRLVDRLRRAGSQAQAGQYTGYVTFRFKVHKSGRRRIVLKYHHGMGSGSAPVTRGVIQSNRMAVMFPDARIVVSGHNHESWSIPIAQEKINRQLKIEKQAQWHIRVPSYKDGWQDGKGFDVEKGSPKPNGCVWLRFFIEDTEDGTIGFELTQMVK</sequence>
<name>A0A0F9NQK6_9ZZZZ</name>
<proteinExistence type="predicted"/>
<gene>
    <name evidence="1" type="ORF">LCGC14_0921960</name>
</gene>
<reference evidence="1" key="1">
    <citation type="journal article" date="2015" name="Nature">
        <title>Complex archaea that bridge the gap between prokaryotes and eukaryotes.</title>
        <authorList>
            <person name="Spang A."/>
            <person name="Saw J.H."/>
            <person name="Jorgensen S.L."/>
            <person name="Zaremba-Niedzwiedzka K."/>
            <person name="Martijn J."/>
            <person name="Lind A.E."/>
            <person name="van Eijk R."/>
            <person name="Schleper C."/>
            <person name="Guy L."/>
            <person name="Ettema T.J."/>
        </authorList>
    </citation>
    <scope>NUCLEOTIDE SEQUENCE</scope>
</reference>
<comment type="caution">
    <text evidence="1">The sequence shown here is derived from an EMBL/GenBank/DDBJ whole genome shotgun (WGS) entry which is preliminary data.</text>
</comment>
<organism evidence="1">
    <name type="scientific">marine sediment metagenome</name>
    <dbReference type="NCBI Taxonomy" id="412755"/>
    <lineage>
        <taxon>unclassified sequences</taxon>
        <taxon>metagenomes</taxon>
        <taxon>ecological metagenomes</taxon>
    </lineage>
</organism>
<dbReference type="AlphaFoldDB" id="A0A0F9NQK6"/>
<dbReference type="EMBL" id="LAZR01003120">
    <property type="protein sequence ID" value="KKN21770.1"/>
    <property type="molecule type" value="Genomic_DNA"/>
</dbReference>
<protein>
    <recommendedName>
        <fullName evidence="2">Calcineurin-like phosphoesterase domain-containing protein</fullName>
    </recommendedName>
</protein>
<dbReference type="SUPFAM" id="SSF56300">
    <property type="entry name" value="Metallo-dependent phosphatases"/>
    <property type="match status" value="1"/>
</dbReference>
<evidence type="ECO:0008006" key="2">
    <source>
        <dbReference type="Google" id="ProtNLM"/>
    </source>
</evidence>